<accession>A0ABW8TV50</accession>
<name>A0ABW8TV50_9CLOT</name>
<gene>
    <name evidence="6" type="ORF">ACJDUH_12945</name>
</gene>
<dbReference type="Gene3D" id="3.40.5.90">
    <property type="entry name" value="CDGSH iron-sulfur domain, mitoNEET-type"/>
    <property type="match status" value="1"/>
</dbReference>
<proteinExistence type="predicted"/>
<keyword evidence="2" id="KW-0479">Metal-binding</keyword>
<evidence type="ECO:0000256" key="3">
    <source>
        <dbReference type="ARBA" id="ARBA00023004"/>
    </source>
</evidence>
<organism evidence="6 7">
    <name type="scientific">Candidatus Clostridium radicumherbarum</name>
    <dbReference type="NCBI Taxonomy" id="3381662"/>
    <lineage>
        <taxon>Bacteria</taxon>
        <taxon>Bacillati</taxon>
        <taxon>Bacillota</taxon>
        <taxon>Clostridia</taxon>
        <taxon>Eubacteriales</taxon>
        <taxon>Clostridiaceae</taxon>
        <taxon>Clostridium</taxon>
    </lineage>
</organism>
<dbReference type="InterPro" id="IPR042216">
    <property type="entry name" value="MitoNEET_CISD"/>
</dbReference>
<keyword evidence="1" id="KW-0001">2Fe-2S</keyword>
<sequence length="65" mass="7301">MANVKIQAIDDGPFMVKGEVEIVDGEGNTMDTKEECYLCRCGLSKNKPYCDGSHKDKFQSRDRAK</sequence>
<comment type="caution">
    <text evidence="6">The sequence shown here is derived from an EMBL/GenBank/DDBJ whole genome shotgun (WGS) entry which is preliminary data.</text>
</comment>
<keyword evidence="4" id="KW-0411">Iron-sulfur</keyword>
<evidence type="ECO:0000313" key="6">
    <source>
        <dbReference type="EMBL" id="MFL0268998.1"/>
    </source>
</evidence>
<reference evidence="6 7" key="1">
    <citation type="submission" date="2024-11" db="EMBL/GenBank/DDBJ databases">
        <authorList>
            <person name="Heng Y.C."/>
            <person name="Lim A.C.H."/>
            <person name="Lee J.K.Y."/>
            <person name="Kittelmann S."/>
        </authorList>
    </citation>
    <scope>NUCLEOTIDE SEQUENCE [LARGE SCALE GENOMIC DNA]</scope>
    <source>
        <strain evidence="6 7">WILCCON 0202</strain>
    </source>
</reference>
<evidence type="ECO:0000256" key="4">
    <source>
        <dbReference type="ARBA" id="ARBA00023014"/>
    </source>
</evidence>
<dbReference type="RefSeq" id="WP_406765617.1">
    <property type="nucleotide sequence ID" value="NZ_JBJHZY010000002.1"/>
</dbReference>
<feature type="domain" description="Iron-binding zinc finger CDGSH type" evidence="5">
    <location>
        <begin position="21"/>
        <end position="60"/>
    </location>
</feature>
<evidence type="ECO:0000259" key="5">
    <source>
        <dbReference type="SMART" id="SM00704"/>
    </source>
</evidence>
<evidence type="ECO:0000256" key="2">
    <source>
        <dbReference type="ARBA" id="ARBA00022723"/>
    </source>
</evidence>
<dbReference type="SMART" id="SM00704">
    <property type="entry name" value="ZnF_CDGSH"/>
    <property type="match status" value="1"/>
</dbReference>
<dbReference type="Proteomes" id="UP001623661">
    <property type="component" value="Unassembled WGS sequence"/>
</dbReference>
<dbReference type="Pfam" id="PF09360">
    <property type="entry name" value="zf-CDGSH"/>
    <property type="match status" value="1"/>
</dbReference>
<keyword evidence="3" id="KW-0408">Iron</keyword>
<protein>
    <submittedName>
        <fullName evidence="6">CDGSH iron-sulfur domain-containing protein</fullName>
    </submittedName>
</protein>
<keyword evidence="7" id="KW-1185">Reference proteome</keyword>
<evidence type="ECO:0000256" key="1">
    <source>
        <dbReference type="ARBA" id="ARBA00022714"/>
    </source>
</evidence>
<evidence type="ECO:0000313" key="7">
    <source>
        <dbReference type="Proteomes" id="UP001623661"/>
    </source>
</evidence>
<dbReference type="EMBL" id="JBJHZY010000002">
    <property type="protein sequence ID" value="MFL0268998.1"/>
    <property type="molecule type" value="Genomic_DNA"/>
</dbReference>
<dbReference type="InterPro" id="IPR018967">
    <property type="entry name" value="FeS-contain_CDGSH-typ"/>
</dbReference>